<feature type="transmembrane region" description="Helical" evidence="3">
    <location>
        <begin position="6"/>
        <end position="32"/>
    </location>
</feature>
<feature type="compositionally biased region" description="Polar residues" evidence="2">
    <location>
        <begin position="100"/>
        <end position="122"/>
    </location>
</feature>
<evidence type="ECO:0000256" key="1">
    <source>
        <dbReference type="ARBA" id="ARBA00022737"/>
    </source>
</evidence>
<dbReference type="CDD" id="cd00276">
    <property type="entry name" value="C2B_Synaptotagmin"/>
    <property type="match status" value="1"/>
</dbReference>
<dbReference type="Gene3D" id="2.60.40.150">
    <property type="entry name" value="C2 domain"/>
    <property type="match status" value="2"/>
</dbReference>
<dbReference type="PRINTS" id="PR00399">
    <property type="entry name" value="SYNAPTOTAGMN"/>
</dbReference>
<keyword evidence="1" id="KW-0677">Repeat</keyword>
<dbReference type="PANTHER" id="PTHR10024">
    <property type="entry name" value="SYNAPTOTAGMIN"/>
    <property type="match status" value="1"/>
</dbReference>
<dbReference type="PANTHER" id="PTHR10024:SF383">
    <property type="entry name" value="C2 DOMAIN-CONTAINING PROTEIN"/>
    <property type="match status" value="1"/>
</dbReference>
<evidence type="ECO:0000259" key="4">
    <source>
        <dbReference type="PROSITE" id="PS50004"/>
    </source>
</evidence>
<organism evidence="5 6">
    <name type="scientific">Saccoglossus kowalevskii</name>
    <name type="common">Acorn worm</name>
    <dbReference type="NCBI Taxonomy" id="10224"/>
    <lineage>
        <taxon>Eukaryota</taxon>
        <taxon>Metazoa</taxon>
        <taxon>Hemichordata</taxon>
        <taxon>Enteropneusta</taxon>
        <taxon>Harrimaniidae</taxon>
        <taxon>Saccoglossus</taxon>
    </lineage>
</organism>
<dbReference type="SUPFAM" id="SSF49562">
    <property type="entry name" value="C2 domain (Calcium/lipid-binding domain, CaLB)"/>
    <property type="match status" value="2"/>
</dbReference>
<sequence>MEEDLPGYLIATYIILSVVLILLVVGIIYCLVKRNRKLKWLGHQSLDDESITESLKKASPRRKTPSFRISSKSGDKTPPELLTPGGGGTGEPKEFVIPGTPTTPVSVNSFTVEQPQPTLSPRQSRRKSMTASLDLREIDPSSKMYSASGPQSRQASTESSGSHGGIGMMNFSLKYNQEMNLLTVRLIEARELQPRDFSGTSDPYCKIAVLPCVTKTMQSRVHRKTLDPEFKESFVFEVPEHELHMQTVRIELYDFDQYSRDECVGLVILPLTNIDLTEKLEMWKEIRHVEERHEVRTKGPFVGDLMFSLAYLPSAERLTVVALKARNLRAVDDRKMTSDPYVKVSIFYAGKRLKKKKTSTKHHTVNPVFNEAMVFSVGQEFLKHLYLEFHIMHENRIGQNEVLGRVLLGPDSDGEELAHWNEMTVSSKPIARWHSLIP</sequence>
<dbReference type="PROSITE" id="PS50004">
    <property type="entry name" value="C2"/>
    <property type="match status" value="2"/>
</dbReference>
<protein>
    <submittedName>
        <fullName evidence="6">Synaptotagmin-10-like</fullName>
    </submittedName>
</protein>
<evidence type="ECO:0000313" key="6">
    <source>
        <dbReference type="RefSeq" id="XP_002733048.2"/>
    </source>
</evidence>
<keyword evidence="3" id="KW-0812">Transmembrane</keyword>
<reference evidence="6" key="1">
    <citation type="submission" date="2025-08" db="UniProtKB">
        <authorList>
            <consortium name="RefSeq"/>
        </authorList>
    </citation>
    <scope>IDENTIFICATION</scope>
    <source>
        <tissue evidence="6">Testes</tissue>
    </source>
</reference>
<evidence type="ECO:0000256" key="3">
    <source>
        <dbReference type="SAM" id="Phobius"/>
    </source>
</evidence>
<feature type="compositionally biased region" description="Polar residues" evidence="2">
    <location>
        <begin position="143"/>
        <end position="161"/>
    </location>
</feature>
<gene>
    <name evidence="6" type="primary">LOC100370843</name>
</gene>
<dbReference type="Proteomes" id="UP000694865">
    <property type="component" value="Unplaced"/>
</dbReference>
<accession>A0ABM0GMA2</accession>
<dbReference type="Pfam" id="PF00168">
    <property type="entry name" value="C2"/>
    <property type="match status" value="2"/>
</dbReference>
<dbReference type="SMART" id="SM00239">
    <property type="entry name" value="C2"/>
    <property type="match status" value="2"/>
</dbReference>
<dbReference type="InterPro" id="IPR035892">
    <property type="entry name" value="C2_domain_sf"/>
</dbReference>
<name>A0ABM0GMA2_SACKO</name>
<proteinExistence type="predicted"/>
<dbReference type="RefSeq" id="XP_002733048.2">
    <property type="nucleotide sequence ID" value="XM_002733002.2"/>
</dbReference>
<feature type="domain" description="C2" evidence="4">
    <location>
        <begin position="165"/>
        <end position="284"/>
    </location>
</feature>
<dbReference type="InterPro" id="IPR001565">
    <property type="entry name" value="Synaptotagmin"/>
</dbReference>
<dbReference type="InterPro" id="IPR000008">
    <property type="entry name" value="C2_dom"/>
</dbReference>
<dbReference type="PRINTS" id="PR00360">
    <property type="entry name" value="C2DOMAIN"/>
</dbReference>
<evidence type="ECO:0000256" key="2">
    <source>
        <dbReference type="SAM" id="MobiDB-lite"/>
    </source>
</evidence>
<feature type="region of interest" description="Disordered" evidence="2">
    <location>
        <begin position="51"/>
        <end position="163"/>
    </location>
</feature>
<keyword evidence="3" id="KW-0472">Membrane</keyword>
<feature type="domain" description="C2" evidence="4">
    <location>
        <begin position="301"/>
        <end position="434"/>
    </location>
</feature>
<evidence type="ECO:0000313" key="5">
    <source>
        <dbReference type="Proteomes" id="UP000694865"/>
    </source>
</evidence>
<keyword evidence="3" id="KW-1133">Transmembrane helix</keyword>
<dbReference type="GeneID" id="100370843"/>
<keyword evidence="5" id="KW-1185">Reference proteome</keyword>